<evidence type="ECO:0000256" key="1">
    <source>
        <dbReference type="SAM" id="Phobius"/>
    </source>
</evidence>
<protein>
    <submittedName>
        <fullName evidence="3">Phospholipid/cholesterol/gamma-HCH transport system substrate-binding protein</fullName>
    </submittedName>
</protein>
<dbReference type="AlphaFoldDB" id="A0A1G8ZXW6"/>
<dbReference type="OrthoDB" id="9769132at2"/>
<dbReference type="PANTHER" id="PTHR33371">
    <property type="entry name" value="INTERMEMBRANE PHOSPHOLIPID TRANSPORT SYSTEM BINDING PROTEIN MLAD-RELATED"/>
    <property type="match status" value="1"/>
</dbReference>
<sequence length="318" mass="35000">MKISREIKTAILVLSSILLFIWGYSFLKGRDLLTDYKTLYVYYDNVEGLTTSAPITINGLAIGKVHKIEFLNKSGKIRVELQIKSDFPISKTSVAAIYEPGLIGGKQIQIIPNYKDGTLAVTGDVLMGDDIPGLTSLVGEKLTPIQEKLDKVLLNADLLLTNVNNVLDKKSQENLKVSLAELRVTMEQFHKASGSLNGILDNNKGKIDGIVSNFNKVSKDFSQISDSLNKADLGKTAKNLQKTLDNVDAIIADVQSGKGTMGKLLKDEALYKNLTQTSKELELLLQDVRLNPTRYVNVSLFGKKNKPYVAPVNDSIKK</sequence>
<dbReference type="Pfam" id="PF02470">
    <property type="entry name" value="MlaD"/>
    <property type="match status" value="1"/>
</dbReference>
<organism evidence="3 4">
    <name type="scientific">Flavobacterium noncentrifugens</name>
    <dbReference type="NCBI Taxonomy" id="1128970"/>
    <lineage>
        <taxon>Bacteria</taxon>
        <taxon>Pseudomonadati</taxon>
        <taxon>Bacteroidota</taxon>
        <taxon>Flavobacteriia</taxon>
        <taxon>Flavobacteriales</taxon>
        <taxon>Flavobacteriaceae</taxon>
        <taxon>Flavobacterium</taxon>
    </lineage>
</organism>
<keyword evidence="1" id="KW-0472">Membrane</keyword>
<feature type="transmembrane region" description="Helical" evidence="1">
    <location>
        <begin position="7"/>
        <end position="27"/>
    </location>
</feature>
<keyword evidence="1" id="KW-0812">Transmembrane</keyword>
<dbReference type="EMBL" id="FNEZ01000004">
    <property type="protein sequence ID" value="SDK19474.1"/>
    <property type="molecule type" value="Genomic_DNA"/>
</dbReference>
<evidence type="ECO:0000259" key="2">
    <source>
        <dbReference type="Pfam" id="PF02470"/>
    </source>
</evidence>
<dbReference type="InterPro" id="IPR003399">
    <property type="entry name" value="Mce/MlaD"/>
</dbReference>
<keyword evidence="1" id="KW-1133">Transmembrane helix</keyword>
<dbReference type="STRING" id="1128970.SAMN04487935_2773"/>
<accession>A0A1G8ZXW6</accession>
<evidence type="ECO:0000313" key="3">
    <source>
        <dbReference type="EMBL" id="SDK19474.1"/>
    </source>
</evidence>
<keyword evidence="4" id="KW-1185">Reference proteome</keyword>
<reference evidence="3 4" key="1">
    <citation type="submission" date="2016-10" db="EMBL/GenBank/DDBJ databases">
        <authorList>
            <person name="de Groot N.N."/>
        </authorList>
    </citation>
    <scope>NUCLEOTIDE SEQUENCE [LARGE SCALE GENOMIC DNA]</scope>
    <source>
        <strain evidence="3 4">CGMCC 1.10076</strain>
    </source>
</reference>
<proteinExistence type="predicted"/>
<dbReference type="RefSeq" id="WP_091396678.1">
    <property type="nucleotide sequence ID" value="NZ_BKAI01000008.1"/>
</dbReference>
<evidence type="ECO:0000313" key="4">
    <source>
        <dbReference type="Proteomes" id="UP000199580"/>
    </source>
</evidence>
<gene>
    <name evidence="3" type="ORF">SAMN04487935_2773</name>
</gene>
<feature type="domain" description="Mce/MlaD" evidence="2">
    <location>
        <begin position="36"/>
        <end position="112"/>
    </location>
</feature>
<name>A0A1G8ZXW6_9FLAO</name>
<dbReference type="PANTHER" id="PTHR33371:SF4">
    <property type="entry name" value="INTERMEMBRANE PHOSPHOLIPID TRANSPORT SYSTEM BINDING PROTEIN MLAD"/>
    <property type="match status" value="1"/>
</dbReference>
<dbReference type="Proteomes" id="UP000199580">
    <property type="component" value="Unassembled WGS sequence"/>
</dbReference>
<dbReference type="InterPro" id="IPR052336">
    <property type="entry name" value="MlaD_Phospholipid_Transporter"/>
</dbReference>